<dbReference type="InterPro" id="IPR029790">
    <property type="entry name" value="EFG1/Phd1/StuA"/>
</dbReference>
<dbReference type="InterPro" id="IPR036887">
    <property type="entry name" value="HTH_APSES_sf"/>
</dbReference>
<evidence type="ECO:0000313" key="7">
    <source>
        <dbReference type="EMBL" id="PWN96057.1"/>
    </source>
</evidence>
<sequence length="624" mass="65485">MYSPTGYYGAQAPQQNGYSSYGVHGAYGNGNGSAHHSGSSTPTGSVAMHPPPPPHHLGGQHAQQAQHHQQQQAQQQHHQQPQQQQQPQHGSQHGQQNFGGPGQASMFSPYAQSPMGHPHQPNSPAAGSPYFGMGHGSAPSPHLASPSYTSAPQYSTQLPMAGRHRVTTTLWEDEGTLCFQVDARGVCVARRHDNNMINGTKLLNVCGMSRGKRDGILKNEKERIVVKVGAMHLKGVWITFSRGKQLAEQNGISDVLYPLFEQNIQSFLYHPDNYPRTAAVMAAAQERVNQRQGGRPSGTSSPGGSGQHAGGAPPPLMRANTTPQLRGDDEGMPAPGGASWGHPPASTNQHHSGGYANASPTQGHNGQGPQHPHQQQQHYQQAGAPGGASPNGAGGHPQRPPAVDRRHSMPLTLANMHSHPGHSENPYGPPQPSPHGMPPGPRRTPSGLKRSYDEHGESEGIAPPAPAPGMGSYTPNGGVSMSASNSGGSGSYDQESPRVYKRSRDSNGGGEEHGHHHHGDYHGASDHDGGRSRPLGHLSLSSGSMRMPSGQQGWTPLSTPSLGHSSGTLSSMSSVTDDPLSAEGQRSSSGGGSGLNAYSLNAMNNNGAIDKIPPPAPYGARADL</sequence>
<organism evidence="7 8">
    <name type="scientific">Tilletiopsis washingtonensis</name>
    <dbReference type="NCBI Taxonomy" id="58919"/>
    <lineage>
        <taxon>Eukaryota</taxon>
        <taxon>Fungi</taxon>
        <taxon>Dikarya</taxon>
        <taxon>Basidiomycota</taxon>
        <taxon>Ustilaginomycotina</taxon>
        <taxon>Exobasidiomycetes</taxon>
        <taxon>Entylomatales</taxon>
        <taxon>Entylomatales incertae sedis</taxon>
        <taxon>Tilletiopsis</taxon>
    </lineage>
</organism>
<dbReference type="InterPro" id="IPR003163">
    <property type="entry name" value="Tscrpt_reg_HTH_APSES-type"/>
</dbReference>
<feature type="compositionally biased region" description="Low complexity" evidence="5">
    <location>
        <begin position="477"/>
        <end position="486"/>
    </location>
</feature>
<dbReference type="RefSeq" id="XP_025596336.1">
    <property type="nucleotide sequence ID" value="XM_025744338.1"/>
</dbReference>
<keyword evidence="8" id="KW-1185">Reference proteome</keyword>
<dbReference type="Gene3D" id="3.10.260.10">
    <property type="entry name" value="Transcription regulator HTH, APSES-type DNA-binding domain"/>
    <property type="match status" value="1"/>
</dbReference>
<evidence type="ECO:0000256" key="1">
    <source>
        <dbReference type="ARBA" id="ARBA00007247"/>
    </source>
</evidence>
<dbReference type="Proteomes" id="UP000245946">
    <property type="component" value="Unassembled WGS sequence"/>
</dbReference>
<comment type="similarity">
    <text evidence="1">Belongs to the EFG1/PHD1/stuA family.</text>
</comment>
<dbReference type="InterPro" id="IPR018004">
    <property type="entry name" value="KilA/APSES_HTH"/>
</dbReference>
<feature type="compositionally biased region" description="Low complexity" evidence="5">
    <location>
        <begin position="555"/>
        <end position="574"/>
    </location>
</feature>
<dbReference type="GO" id="GO:0003700">
    <property type="term" value="F:DNA-binding transcription factor activity"/>
    <property type="evidence" value="ECO:0007669"/>
    <property type="project" value="TreeGrafter"/>
</dbReference>
<evidence type="ECO:0000259" key="6">
    <source>
        <dbReference type="PROSITE" id="PS51299"/>
    </source>
</evidence>
<gene>
    <name evidence="7" type="ORF">FA09DRAFT_340622</name>
</gene>
<evidence type="ECO:0000256" key="5">
    <source>
        <dbReference type="SAM" id="MobiDB-lite"/>
    </source>
</evidence>
<evidence type="ECO:0000256" key="3">
    <source>
        <dbReference type="ARBA" id="ARBA00023125"/>
    </source>
</evidence>
<proteinExistence type="inferred from homology"/>
<keyword evidence="4" id="KW-0804">Transcription</keyword>
<dbReference type="GO" id="GO:0043565">
    <property type="term" value="F:sequence-specific DNA binding"/>
    <property type="evidence" value="ECO:0007669"/>
    <property type="project" value="TreeGrafter"/>
</dbReference>
<keyword evidence="3" id="KW-0238">DNA-binding</keyword>
<evidence type="ECO:0000256" key="4">
    <source>
        <dbReference type="ARBA" id="ARBA00023163"/>
    </source>
</evidence>
<feature type="region of interest" description="Disordered" evidence="5">
    <location>
        <begin position="286"/>
        <end position="624"/>
    </location>
</feature>
<dbReference type="EMBL" id="KZ819301">
    <property type="protein sequence ID" value="PWN96057.1"/>
    <property type="molecule type" value="Genomic_DNA"/>
</dbReference>
<evidence type="ECO:0000313" key="8">
    <source>
        <dbReference type="Proteomes" id="UP000245946"/>
    </source>
</evidence>
<dbReference type="GeneID" id="37271882"/>
<dbReference type="SUPFAM" id="SSF54616">
    <property type="entry name" value="DNA-binding domain of Mlu1-box binding protein MBP1"/>
    <property type="match status" value="1"/>
</dbReference>
<feature type="domain" description="HTH APSES-type" evidence="6">
    <location>
        <begin position="165"/>
        <end position="271"/>
    </location>
</feature>
<dbReference type="GO" id="GO:0045944">
    <property type="term" value="P:positive regulation of transcription by RNA polymerase II"/>
    <property type="evidence" value="ECO:0007669"/>
    <property type="project" value="TreeGrafter"/>
</dbReference>
<dbReference type="PANTHER" id="PTHR47792">
    <property type="entry name" value="PROTEIN SOK2-RELATED"/>
    <property type="match status" value="1"/>
</dbReference>
<feature type="compositionally biased region" description="Low complexity" evidence="5">
    <location>
        <begin position="290"/>
        <end position="300"/>
    </location>
</feature>
<dbReference type="Pfam" id="PF04383">
    <property type="entry name" value="KilA-N"/>
    <property type="match status" value="1"/>
</dbReference>
<reference evidence="7 8" key="1">
    <citation type="journal article" date="2018" name="Mol. Biol. Evol.">
        <title>Broad Genomic Sampling Reveals a Smut Pathogenic Ancestry of the Fungal Clade Ustilaginomycotina.</title>
        <authorList>
            <person name="Kijpornyongpan T."/>
            <person name="Mondo S.J."/>
            <person name="Barry K."/>
            <person name="Sandor L."/>
            <person name="Lee J."/>
            <person name="Lipzen A."/>
            <person name="Pangilinan J."/>
            <person name="LaButti K."/>
            <person name="Hainaut M."/>
            <person name="Henrissat B."/>
            <person name="Grigoriev I.V."/>
            <person name="Spatafora J.W."/>
            <person name="Aime M.C."/>
        </authorList>
    </citation>
    <scope>NUCLEOTIDE SEQUENCE [LARGE SCALE GENOMIC DNA]</scope>
    <source>
        <strain evidence="7 8">MCA 4186</strain>
    </source>
</reference>
<protein>
    <recommendedName>
        <fullName evidence="6">HTH APSES-type domain-containing protein</fullName>
    </recommendedName>
</protein>
<accession>A0A316Z2N7</accession>
<dbReference type="GO" id="GO:0005634">
    <property type="term" value="C:nucleus"/>
    <property type="evidence" value="ECO:0007669"/>
    <property type="project" value="TreeGrafter"/>
</dbReference>
<name>A0A316Z2N7_9BASI</name>
<dbReference type="OrthoDB" id="5407653at2759"/>
<dbReference type="AlphaFoldDB" id="A0A316Z2N7"/>
<dbReference type="PROSITE" id="PS51299">
    <property type="entry name" value="HTH_APSES"/>
    <property type="match status" value="1"/>
</dbReference>
<feature type="region of interest" description="Disordered" evidence="5">
    <location>
        <begin position="29"/>
        <end position="151"/>
    </location>
</feature>
<dbReference type="SMART" id="SM01252">
    <property type="entry name" value="KilA-N"/>
    <property type="match status" value="1"/>
</dbReference>
<feature type="compositionally biased region" description="Low complexity" evidence="5">
    <location>
        <begin position="362"/>
        <end position="391"/>
    </location>
</feature>
<feature type="compositionally biased region" description="Low complexity" evidence="5">
    <location>
        <begin position="56"/>
        <end position="96"/>
    </location>
</feature>
<keyword evidence="2" id="KW-0805">Transcription regulation</keyword>
<dbReference type="FunFam" id="3.10.260.10:FF:000003">
    <property type="entry name" value="Ascospore maturation 1 protein"/>
    <property type="match status" value="1"/>
</dbReference>
<dbReference type="PANTHER" id="PTHR47792:SF1">
    <property type="entry name" value="PROTEIN SOK2-RELATED"/>
    <property type="match status" value="1"/>
</dbReference>
<feature type="compositionally biased region" description="Pro residues" evidence="5">
    <location>
        <begin position="427"/>
        <end position="442"/>
    </location>
</feature>
<evidence type="ECO:0000256" key="2">
    <source>
        <dbReference type="ARBA" id="ARBA00023015"/>
    </source>
</evidence>
<feature type="compositionally biased region" description="Polar residues" evidence="5">
    <location>
        <begin position="596"/>
        <end position="607"/>
    </location>
</feature>
<feature type="compositionally biased region" description="Polar residues" evidence="5">
    <location>
        <begin position="539"/>
        <end position="554"/>
    </location>
</feature>
<feature type="compositionally biased region" description="Basic and acidic residues" evidence="5">
    <location>
        <begin position="495"/>
        <end position="531"/>
    </location>
</feature>
<dbReference type="STRING" id="58919.A0A316Z2N7"/>